<keyword evidence="2" id="KW-1185">Reference proteome</keyword>
<evidence type="ECO:0000313" key="2">
    <source>
        <dbReference type="Proteomes" id="UP001151760"/>
    </source>
</evidence>
<organism evidence="1 2">
    <name type="scientific">Tanacetum coccineum</name>
    <dbReference type="NCBI Taxonomy" id="301880"/>
    <lineage>
        <taxon>Eukaryota</taxon>
        <taxon>Viridiplantae</taxon>
        <taxon>Streptophyta</taxon>
        <taxon>Embryophyta</taxon>
        <taxon>Tracheophyta</taxon>
        <taxon>Spermatophyta</taxon>
        <taxon>Magnoliopsida</taxon>
        <taxon>eudicotyledons</taxon>
        <taxon>Gunneridae</taxon>
        <taxon>Pentapetalae</taxon>
        <taxon>asterids</taxon>
        <taxon>campanulids</taxon>
        <taxon>Asterales</taxon>
        <taxon>Asteraceae</taxon>
        <taxon>Asteroideae</taxon>
        <taxon>Anthemideae</taxon>
        <taxon>Anthemidinae</taxon>
        <taxon>Tanacetum</taxon>
    </lineage>
</organism>
<name>A0ABQ5DVG4_9ASTR</name>
<proteinExistence type="predicted"/>
<reference evidence="1" key="2">
    <citation type="submission" date="2022-01" db="EMBL/GenBank/DDBJ databases">
        <authorList>
            <person name="Yamashiro T."/>
            <person name="Shiraishi A."/>
            <person name="Satake H."/>
            <person name="Nakayama K."/>
        </authorList>
    </citation>
    <scope>NUCLEOTIDE SEQUENCE</scope>
</reference>
<accession>A0ABQ5DVG4</accession>
<gene>
    <name evidence="1" type="ORF">Tco_0951062</name>
</gene>
<comment type="caution">
    <text evidence="1">The sequence shown here is derived from an EMBL/GenBank/DDBJ whole genome shotgun (WGS) entry which is preliminary data.</text>
</comment>
<dbReference type="EMBL" id="BQNB010015638">
    <property type="protein sequence ID" value="GJT42347.1"/>
    <property type="molecule type" value="Genomic_DNA"/>
</dbReference>
<evidence type="ECO:0000313" key="1">
    <source>
        <dbReference type="EMBL" id="GJT42347.1"/>
    </source>
</evidence>
<dbReference type="Proteomes" id="UP001151760">
    <property type="component" value="Unassembled WGS sequence"/>
</dbReference>
<protein>
    <submittedName>
        <fullName evidence="1">Uncharacterized protein</fullName>
    </submittedName>
</protein>
<sequence>MTFAVVVFSAEGTSWDAMAGAWSSVSPLLVIIRGGSSLEKSSSDFSITEGVSEEVVENVEGGSLQMDEYDEISNLVDLHMDMLGGRWKWQDL</sequence>
<reference evidence="1" key="1">
    <citation type="journal article" date="2022" name="Int. J. Mol. Sci.">
        <title>Draft Genome of Tanacetum Coccineum: Genomic Comparison of Closely Related Tanacetum-Family Plants.</title>
        <authorList>
            <person name="Yamashiro T."/>
            <person name="Shiraishi A."/>
            <person name="Nakayama K."/>
            <person name="Satake H."/>
        </authorList>
    </citation>
    <scope>NUCLEOTIDE SEQUENCE</scope>
</reference>